<dbReference type="AlphaFoldDB" id="A0A1E3H245"/>
<evidence type="ECO:0000256" key="6">
    <source>
        <dbReference type="RuleBase" id="RU003560"/>
    </source>
</evidence>
<protein>
    <submittedName>
        <fullName evidence="7">Omega-amino acid--pyruvate aminotransferase</fullName>
        <ecNumber evidence="7">2.6.1.18</ecNumber>
    </submittedName>
</protein>
<dbReference type="Gene3D" id="3.90.1150.10">
    <property type="entry name" value="Aspartate Aminotransferase, domain 1"/>
    <property type="match status" value="1"/>
</dbReference>
<dbReference type="RefSeq" id="WP_069307509.1">
    <property type="nucleotide sequence ID" value="NZ_MCRJ01000082.1"/>
</dbReference>
<evidence type="ECO:0000256" key="2">
    <source>
        <dbReference type="ARBA" id="ARBA00008954"/>
    </source>
</evidence>
<dbReference type="EC" id="2.6.1.18" evidence="7"/>
<reference evidence="7 8" key="1">
    <citation type="submission" date="2016-07" db="EMBL/GenBank/DDBJ databases">
        <title>Draft Genome Sequence of Methylobrevis pamukkalensis PK2.</title>
        <authorList>
            <person name="Vasilenko O.V."/>
            <person name="Doronina N.V."/>
            <person name="Shmareva M.N."/>
            <person name="Tarlachkov S.V."/>
            <person name="Mustakhimov I."/>
            <person name="Trotsenko Y.A."/>
        </authorList>
    </citation>
    <scope>NUCLEOTIDE SEQUENCE [LARGE SCALE GENOMIC DNA]</scope>
    <source>
        <strain evidence="7 8">PK2</strain>
    </source>
</reference>
<accession>A0A1E3H245</accession>
<organism evidence="7 8">
    <name type="scientific">Methylobrevis pamukkalensis</name>
    <dbReference type="NCBI Taxonomy" id="1439726"/>
    <lineage>
        <taxon>Bacteria</taxon>
        <taxon>Pseudomonadati</taxon>
        <taxon>Pseudomonadota</taxon>
        <taxon>Alphaproteobacteria</taxon>
        <taxon>Hyphomicrobiales</taxon>
        <taxon>Pleomorphomonadaceae</taxon>
        <taxon>Methylobrevis</taxon>
    </lineage>
</organism>
<evidence type="ECO:0000256" key="4">
    <source>
        <dbReference type="ARBA" id="ARBA00022679"/>
    </source>
</evidence>
<evidence type="ECO:0000313" key="7">
    <source>
        <dbReference type="EMBL" id="ODN69611.1"/>
    </source>
</evidence>
<dbReference type="Gene3D" id="3.40.640.10">
    <property type="entry name" value="Type I PLP-dependent aspartate aminotransferase-like (Major domain)"/>
    <property type="match status" value="1"/>
</dbReference>
<dbReference type="EMBL" id="MCRJ01000082">
    <property type="protein sequence ID" value="ODN69611.1"/>
    <property type="molecule type" value="Genomic_DNA"/>
</dbReference>
<dbReference type="PANTHER" id="PTHR43094:SF1">
    <property type="entry name" value="AMINOTRANSFERASE CLASS-III"/>
    <property type="match status" value="1"/>
</dbReference>
<proteinExistence type="inferred from homology"/>
<keyword evidence="5 6" id="KW-0663">Pyridoxal phosphate</keyword>
<keyword evidence="4 7" id="KW-0808">Transferase</keyword>
<keyword evidence="3 7" id="KW-0032">Aminotransferase</keyword>
<dbReference type="InterPro" id="IPR005814">
    <property type="entry name" value="Aminotrans_3"/>
</dbReference>
<dbReference type="InterPro" id="IPR049704">
    <property type="entry name" value="Aminotrans_3_PPA_site"/>
</dbReference>
<evidence type="ECO:0000256" key="1">
    <source>
        <dbReference type="ARBA" id="ARBA00001933"/>
    </source>
</evidence>
<dbReference type="InterPro" id="IPR015422">
    <property type="entry name" value="PyrdxlP-dep_Trfase_small"/>
</dbReference>
<keyword evidence="7" id="KW-0670">Pyruvate</keyword>
<name>A0A1E3H245_9HYPH</name>
<gene>
    <name evidence="7" type="ORF">A6302_03068</name>
</gene>
<dbReference type="PIRSF" id="PIRSF000521">
    <property type="entry name" value="Transaminase_4ab_Lys_Orn"/>
    <property type="match status" value="1"/>
</dbReference>
<dbReference type="PROSITE" id="PS00600">
    <property type="entry name" value="AA_TRANSFER_CLASS_3"/>
    <property type="match status" value="1"/>
</dbReference>
<dbReference type="CDD" id="cd00610">
    <property type="entry name" value="OAT_like"/>
    <property type="match status" value="1"/>
</dbReference>
<dbReference type="OrthoDB" id="9801834at2"/>
<dbReference type="InterPro" id="IPR015421">
    <property type="entry name" value="PyrdxlP-dep_Trfase_major"/>
</dbReference>
<dbReference type="FunFam" id="3.40.640.10:FF:000014">
    <property type="entry name" value="Adenosylmethionine-8-amino-7-oxononanoate aminotransferase, probable"/>
    <property type="match status" value="1"/>
</dbReference>
<comment type="cofactor">
    <cofactor evidence="1">
        <name>pyridoxal 5'-phosphate</name>
        <dbReference type="ChEBI" id="CHEBI:597326"/>
    </cofactor>
</comment>
<dbReference type="GO" id="GO:0005829">
    <property type="term" value="C:cytosol"/>
    <property type="evidence" value="ECO:0007669"/>
    <property type="project" value="TreeGrafter"/>
</dbReference>
<dbReference type="InterPro" id="IPR015424">
    <property type="entry name" value="PyrdxlP-dep_Trfase"/>
</dbReference>
<dbReference type="Proteomes" id="UP000094622">
    <property type="component" value="Unassembled WGS sequence"/>
</dbReference>
<dbReference type="Pfam" id="PF00202">
    <property type="entry name" value="Aminotran_3"/>
    <property type="match status" value="1"/>
</dbReference>
<dbReference type="GO" id="GO:0030170">
    <property type="term" value="F:pyridoxal phosphate binding"/>
    <property type="evidence" value="ECO:0007669"/>
    <property type="project" value="InterPro"/>
</dbReference>
<evidence type="ECO:0000256" key="5">
    <source>
        <dbReference type="ARBA" id="ARBA00022898"/>
    </source>
</evidence>
<dbReference type="GO" id="GO:0016223">
    <property type="term" value="F:beta-alanine:pyruvate transaminase activity"/>
    <property type="evidence" value="ECO:0007669"/>
    <property type="project" value="UniProtKB-EC"/>
</dbReference>
<evidence type="ECO:0000313" key="8">
    <source>
        <dbReference type="Proteomes" id="UP000094622"/>
    </source>
</evidence>
<comment type="caution">
    <text evidence="7">The sequence shown here is derived from an EMBL/GenBank/DDBJ whole genome shotgun (WGS) entry which is preliminary data.</text>
</comment>
<comment type="similarity">
    <text evidence="2 6">Belongs to the class-III pyridoxal-phosphate-dependent aminotransferase family.</text>
</comment>
<evidence type="ECO:0000256" key="3">
    <source>
        <dbReference type="ARBA" id="ARBA00022576"/>
    </source>
</evidence>
<dbReference type="PANTHER" id="PTHR43094">
    <property type="entry name" value="AMINOTRANSFERASE"/>
    <property type="match status" value="1"/>
</dbReference>
<keyword evidence="8" id="KW-1185">Reference proteome</keyword>
<sequence>MTVSNVYPTAPLRALDAAHHLHPFSDMKSLNAEGSRVIVRAKGCWLEDSDGNRILDGMAGLWCVNVGHGRPEIAEAVAAQMGELSYYNTFFKTTHPPVIKLAGMLADLAPPAFNHVFFTGSGSESNDTVMRMVRTYWQTLEKPEKTVIIARKNAYHGSTMAGASLGGMAPMHKQGGLPIPGIHHIAQPYWFDEGGDLSPAEFGLKAAQELEAAIDEIGEDKVAAFIAEPVQGAGGVIIPPETYWPEIARICKEREILLVADEVICGFGRLGKWFGSEHFGIEPDLMPIAKGLSSGYLPIGGVMVADRIADVLVNATGDFNHGFTYSGHPVACAAAIANLTILRDEKIVERVADDIGPYLQKKWAALAGHPLVGEARMIGLMGALELVPSSPARRRFAGDAGRAGTICRDFSFRNGLVMRAVRDSMIISPPLVITHAEADELVRLTEKTLDDTHAELTRQGMMG</sequence>
<dbReference type="SUPFAM" id="SSF53383">
    <property type="entry name" value="PLP-dependent transferases"/>
    <property type="match status" value="1"/>
</dbReference>
<dbReference type="PATRIC" id="fig|1439726.3.peg.3224"/>
<dbReference type="NCBIfam" id="NF005682">
    <property type="entry name" value="PRK07480.1"/>
    <property type="match status" value="1"/>
</dbReference>